<organism evidence="1 2">
    <name type="scientific">Bradyrhizobium pachyrhizi</name>
    <dbReference type="NCBI Taxonomy" id="280333"/>
    <lineage>
        <taxon>Bacteria</taxon>
        <taxon>Pseudomonadati</taxon>
        <taxon>Pseudomonadota</taxon>
        <taxon>Alphaproteobacteria</taxon>
        <taxon>Hyphomicrobiales</taxon>
        <taxon>Nitrobacteraceae</taxon>
        <taxon>Bradyrhizobium</taxon>
    </lineage>
</organism>
<dbReference type="RefSeq" id="WP_157343467.1">
    <property type="nucleotide sequence ID" value="NZ_WQNF01000007.1"/>
</dbReference>
<sequence>MGNMGRPYGRMQKNFVAAFSECIAAAEGRIDGLWLIIAADLASAKYCRHPPILARQRNMHAVAPYELVDRQSLRPSMVSAGGQGRTGIAVRLLFQPLPALCNLRIE</sequence>
<accession>A0A844SSX0</accession>
<reference evidence="1 2" key="1">
    <citation type="submission" date="2019-12" db="EMBL/GenBank/DDBJ databases">
        <title>Draft genome sequences Bradyrhizobium cajani AMBPC1010, Bradyrhizobium pachyrhizi AMBPC1040 and Bradyrhizobium yuanmingense ALSPC3051, three plant growth promoting strains isolated from nodules of Cajanus cajan L. in Dominican Republic.</title>
        <authorList>
            <person name="Flores-Felix J.D."/>
            <person name="Araujo J."/>
            <person name="Diaz-Alcantara C."/>
            <person name="Gonzalez-Andres F."/>
            <person name="Velazquez E."/>
        </authorList>
    </citation>
    <scope>NUCLEOTIDE SEQUENCE [LARGE SCALE GENOMIC DNA]</scope>
    <source>
        <strain evidence="1 2">1040</strain>
    </source>
</reference>
<comment type="caution">
    <text evidence="1">The sequence shown here is derived from an EMBL/GenBank/DDBJ whole genome shotgun (WGS) entry which is preliminary data.</text>
</comment>
<name>A0A844SSX0_9BRAD</name>
<gene>
    <name evidence="1" type="ORF">GPL21_12665</name>
</gene>
<keyword evidence="2" id="KW-1185">Reference proteome</keyword>
<protein>
    <submittedName>
        <fullName evidence="1">Uncharacterized protein</fullName>
    </submittedName>
</protein>
<evidence type="ECO:0000313" key="2">
    <source>
        <dbReference type="Proteomes" id="UP000436468"/>
    </source>
</evidence>
<dbReference type="EMBL" id="WQNF01000007">
    <property type="protein sequence ID" value="MVT65961.1"/>
    <property type="molecule type" value="Genomic_DNA"/>
</dbReference>
<evidence type="ECO:0000313" key="1">
    <source>
        <dbReference type="EMBL" id="MVT65961.1"/>
    </source>
</evidence>
<dbReference type="Proteomes" id="UP000436468">
    <property type="component" value="Unassembled WGS sequence"/>
</dbReference>
<dbReference type="AlphaFoldDB" id="A0A844SSX0"/>
<proteinExistence type="predicted"/>